<feature type="domain" description="HTH lysR-type" evidence="5">
    <location>
        <begin position="6"/>
        <end position="63"/>
    </location>
</feature>
<dbReference type="SUPFAM" id="SSF46785">
    <property type="entry name" value="Winged helix' DNA-binding domain"/>
    <property type="match status" value="1"/>
</dbReference>
<dbReference type="Gene3D" id="3.40.190.10">
    <property type="entry name" value="Periplasmic binding protein-like II"/>
    <property type="match status" value="2"/>
</dbReference>
<dbReference type="Pfam" id="PF03466">
    <property type="entry name" value="LysR_substrate"/>
    <property type="match status" value="1"/>
</dbReference>
<reference evidence="6 7" key="1">
    <citation type="submission" date="2018-07" db="EMBL/GenBank/DDBJ databases">
        <authorList>
            <person name="Zhang Y."/>
            <person name="Wang L."/>
            <person name="Ma S."/>
        </authorList>
    </citation>
    <scope>NUCLEOTIDE SEQUENCE [LARGE SCALE GENOMIC DNA]</scope>
    <source>
        <strain evidence="6 7">4-2</strain>
    </source>
</reference>
<comment type="similarity">
    <text evidence="1">Belongs to the LysR transcriptional regulatory family.</text>
</comment>
<keyword evidence="4" id="KW-0804">Transcription</keyword>
<dbReference type="RefSeq" id="WP_122112332.1">
    <property type="nucleotide sequence ID" value="NZ_QOKZ01000003.1"/>
</dbReference>
<dbReference type="GO" id="GO:0003700">
    <property type="term" value="F:DNA-binding transcription factor activity"/>
    <property type="evidence" value="ECO:0007669"/>
    <property type="project" value="InterPro"/>
</dbReference>
<proteinExistence type="inferred from homology"/>
<dbReference type="AlphaFoldDB" id="A0A3M0MD69"/>
<evidence type="ECO:0000313" key="6">
    <source>
        <dbReference type="EMBL" id="RMC35708.1"/>
    </source>
</evidence>
<comment type="caution">
    <text evidence="6">The sequence shown here is derived from an EMBL/GenBank/DDBJ whole genome shotgun (WGS) entry which is preliminary data.</text>
</comment>
<protein>
    <submittedName>
        <fullName evidence="6">LysR family transcriptional regulator</fullName>
    </submittedName>
</protein>
<evidence type="ECO:0000256" key="1">
    <source>
        <dbReference type="ARBA" id="ARBA00009437"/>
    </source>
</evidence>
<keyword evidence="7" id="KW-1185">Reference proteome</keyword>
<evidence type="ECO:0000256" key="4">
    <source>
        <dbReference type="ARBA" id="ARBA00023163"/>
    </source>
</evidence>
<evidence type="ECO:0000256" key="2">
    <source>
        <dbReference type="ARBA" id="ARBA00023015"/>
    </source>
</evidence>
<dbReference type="Gene3D" id="1.10.10.10">
    <property type="entry name" value="Winged helix-like DNA-binding domain superfamily/Winged helix DNA-binding domain"/>
    <property type="match status" value="1"/>
</dbReference>
<organism evidence="6 7">
    <name type="scientific">Paracoccus alkanivorans</name>
    <dbReference type="NCBI Taxonomy" id="2116655"/>
    <lineage>
        <taxon>Bacteria</taxon>
        <taxon>Pseudomonadati</taxon>
        <taxon>Pseudomonadota</taxon>
        <taxon>Alphaproteobacteria</taxon>
        <taxon>Rhodobacterales</taxon>
        <taxon>Paracoccaceae</taxon>
        <taxon>Paracoccus</taxon>
    </lineage>
</organism>
<gene>
    <name evidence="6" type="ORF">C9E81_10910</name>
</gene>
<dbReference type="PRINTS" id="PR00039">
    <property type="entry name" value="HTHLYSR"/>
</dbReference>
<evidence type="ECO:0000259" key="5">
    <source>
        <dbReference type="PROSITE" id="PS50931"/>
    </source>
</evidence>
<dbReference type="Proteomes" id="UP000273516">
    <property type="component" value="Unassembled WGS sequence"/>
</dbReference>
<keyword evidence="3" id="KW-0238">DNA-binding</keyword>
<dbReference type="SUPFAM" id="SSF53850">
    <property type="entry name" value="Periplasmic binding protein-like II"/>
    <property type="match status" value="1"/>
</dbReference>
<sequence>MSRFRFNLKHVEAFVEVADQGTFRRAAERLHTTQPNISNRIAQLEEHIGQRLMERDAGSVRLTPRGAVLLKPAREILESVDRFLAAVGDETKFEGVLRLGVSEMIAHSWLPQFLLEMRERFPGVDIDLTVDMSANLSESLFDRALDLTIQNAPFDRVAGRTVQLGQTAHYWVAAPSLGLPERNIGYAELARHPILAHSRSSLAYKQIDDHFRRTGQSVRLISSSYMGSCLQMALDGLGIACLPAAMLGGVLDDGRLRRVNYSWVPDDLVFSARYMSDPAPTYLREAVGIARRIFPPDTGKG</sequence>
<dbReference type="EMBL" id="QOKZ01000003">
    <property type="protein sequence ID" value="RMC35708.1"/>
    <property type="molecule type" value="Genomic_DNA"/>
</dbReference>
<dbReference type="InterPro" id="IPR036390">
    <property type="entry name" value="WH_DNA-bd_sf"/>
</dbReference>
<dbReference type="GO" id="GO:0003677">
    <property type="term" value="F:DNA binding"/>
    <property type="evidence" value="ECO:0007669"/>
    <property type="project" value="UniProtKB-KW"/>
</dbReference>
<dbReference type="FunFam" id="1.10.10.10:FF:000001">
    <property type="entry name" value="LysR family transcriptional regulator"/>
    <property type="match status" value="1"/>
</dbReference>
<dbReference type="PROSITE" id="PS50931">
    <property type="entry name" value="HTH_LYSR"/>
    <property type="match status" value="1"/>
</dbReference>
<evidence type="ECO:0000256" key="3">
    <source>
        <dbReference type="ARBA" id="ARBA00023125"/>
    </source>
</evidence>
<dbReference type="OrthoDB" id="9791253at2"/>
<dbReference type="PANTHER" id="PTHR30579">
    <property type="entry name" value="TRANSCRIPTIONAL REGULATOR"/>
    <property type="match status" value="1"/>
</dbReference>
<accession>A0A3M0MD69</accession>
<evidence type="ECO:0000313" key="7">
    <source>
        <dbReference type="Proteomes" id="UP000273516"/>
    </source>
</evidence>
<dbReference type="CDD" id="cd05466">
    <property type="entry name" value="PBP2_LTTR_substrate"/>
    <property type="match status" value="1"/>
</dbReference>
<dbReference type="InterPro" id="IPR050176">
    <property type="entry name" value="LTTR"/>
</dbReference>
<dbReference type="Pfam" id="PF00126">
    <property type="entry name" value="HTH_1"/>
    <property type="match status" value="1"/>
</dbReference>
<dbReference type="InterPro" id="IPR036388">
    <property type="entry name" value="WH-like_DNA-bd_sf"/>
</dbReference>
<dbReference type="InterPro" id="IPR005119">
    <property type="entry name" value="LysR_subst-bd"/>
</dbReference>
<keyword evidence="2" id="KW-0805">Transcription regulation</keyword>
<dbReference type="InterPro" id="IPR000847">
    <property type="entry name" value="LysR_HTH_N"/>
</dbReference>
<name>A0A3M0MD69_9RHOB</name>